<organism evidence="3 4">
    <name type="scientific">Klebsiella michiganensis (strain ATCC 8724 / DSM 4798 / JCM 20051 / NBRC 3318 / NRRL B-199 / KCTC 1686 / BUCSAV 143 / CCM 1901)</name>
    <dbReference type="NCBI Taxonomy" id="1006551"/>
    <lineage>
        <taxon>Bacteria</taxon>
        <taxon>Pseudomonadati</taxon>
        <taxon>Pseudomonadota</taxon>
        <taxon>Gammaproteobacteria</taxon>
        <taxon>Enterobacterales</taxon>
        <taxon>Enterobacteriaceae</taxon>
        <taxon>Klebsiella/Raoultella group</taxon>
        <taxon>Klebsiella</taxon>
    </lineage>
</organism>
<dbReference type="AlphaFoldDB" id="A0A0H3H8X2"/>
<keyword evidence="1" id="KW-0732">Signal</keyword>
<feature type="chain" id="PRO_5002610866" description="GP-PDE domain-containing protein" evidence="1">
    <location>
        <begin position="19"/>
        <end position="285"/>
    </location>
</feature>
<dbReference type="Pfam" id="PF03009">
    <property type="entry name" value="GDPD"/>
    <property type="match status" value="1"/>
</dbReference>
<proteinExistence type="predicted"/>
<gene>
    <name evidence="3" type="ordered locus">KOX_11730</name>
</gene>
<feature type="domain" description="GP-PDE" evidence="2">
    <location>
        <begin position="20"/>
        <end position="285"/>
    </location>
</feature>
<dbReference type="Proteomes" id="UP000007843">
    <property type="component" value="Chromosome"/>
</dbReference>
<dbReference type="SUPFAM" id="SSF51695">
    <property type="entry name" value="PLC-like phosphodiesterases"/>
    <property type="match status" value="1"/>
</dbReference>
<dbReference type="InterPro" id="IPR030395">
    <property type="entry name" value="GP_PDE_dom"/>
</dbReference>
<dbReference type="PROSITE" id="PS51257">
    <property type="entry name" value="PROKAR_LIPOPROTEIN"/>
    <property type="match status" value="1"/>
</dbReference>
<dbReference type="GO" id="GO:0008081">
    <property type="term" value="F:phosphoric diester hydrolase activity"/>
    <property type="evidence" value="ECO:0007669"/>
    <property type="project" value="InterPro"/>
</dbReference>
<dbReference type="EMBL" id="CP003218">
    <property type="protein sequence ID" value="AEX04072.1"/>
    <property type="molecule type" value="Genomic_DNA"/>
</dbReference>
<dbReference type="KEGG" id="kox:KOX_11730"/>
<reference evidence="3 4" key="1">
    <citation type="journal article" date="2012" name="J. Bacteriol.">
        <title>Complete genome sequence of Klebsiella oxytoca KCTC 1686, used in production of 2,3-butanediol.</title>
        <authorList>
            <person name="Shin S.H."/>
            <person name="Kim S."/>
            <person name="Kim J.Y."/>
            <person name="Lee S."/>
            <person name="Um Y."/>
            <person name="Oh M.K."/>
            <person name="Kim Y.R."/>
            <person name="Lee J."/>
            <person name="Yang K.S."/>
        </authorList>
    </citation>
    <scope>NUCLEOTIDE SEQUENCE [LARGE SCALE GENOMIC DNA]</scope>
    <source>
        <strain evidence="4">ATCC 8724 / DSM 4798 / JCM 20051 / NBRC 3318 / NRRL B-199 / KCTC 1686</strain>
    </source>
</reference>
<dbReference type="PROSITE" id="PS51704">
    <property type="entry name" value="GP_PDE"/>
    <property type="match status" value="1"/>
</dbReference>
<name>A0A0H3H8X2_KLEM8</name>
<dbReference type="GO" id="GO:0006629">
    <property type="term" value="P:lipid metabolic process"/>
    <property type="evidence" value="ECO:0007669"/>
    <property type="project" value="InterPro"/>
</dbReference>
<evidence type="ECO:0000256" key="1">
    <source>
        <dbReference type="SAM" id="SignalP"/>
    </source>
</evidence>
<dbReference type="Gene3D" id="3.20.20.190">
    <property type="entry name" value="Phosphatidylinositol (PI) phosphodiesterase"/>
    <property type="match status" value="1"/>
</dbReference>
<evidence type="ECO:0000259" key="2">
    <source>
        <dbReference type="PROSITE" id="PS51704"/>
    </source>
</evidence>
<evidence type="ECO:0000313" key="4">
    <source>
        <dbReference type="Proteomes" id="UP000007843"/>
    </source>
</evidence>
<evidence type="ECO:0000313" key="3">
    <source>
        <dbReference type="EMBL" id="AEX04072.1"/>
    </source>
</evidence>
<accession>A0A0H3H8X2</accession>
<dbReference type="PANTHER" id="PTHR46211">
    <property type="entry name" value="GLYCEROPHOSPHORYL DIESTER PHOSPHODIESTERASE"/>
    <property type="match status" value="1"/>
</dbReference>
<dbReference type="PANTHER" id="PTHR46211:SF10">
    <property type="entry name" value="EXPORTED PROTEIN"/>
    <property type="match status" value="1"/>
</dbReference>
<dbReference type="GeneID" id="66561565"/>
<dbReference type="HOGENOM" id="CLU_030006_0_0_6"/>
<dbReference type="RefSeq" id="WP_014228033.1">
    <property type="nucleotide sequence ID" value="NC_016612.1"/>
</dbReference>
<protein>
    <recommendedName>
        <fullName evidence="2">GP-PDE domain-containing protein</fullName>
    </recommendedName>
</protein>
<feature type="signal peptide" evidence="1">
    <location>
        <begin position="1"/>
        <end position="18"/>
    </location>
</feature>
<dbReference type="InterPro" id="IPR017946">
    <property type="entry name" value="PLC-like_Pdiesterase_TIM-brl"/>
</dbReference>
<sequence>MKSILTALGLLIASSACAAPQLIAHRGGTGDAPENTLPAIKLALENKAEAIWITVQLSQDGVPVLYRPSDLSALTDHTGKISSFSAAELTRMDAGWTWGGETHPWRGKNATIPTLQSVLEQWPQTFFYIDIKSPDADPAIMAARLSEVLQKTNSLSRVRVYSTEDRYIAALPASIPHFVSRGETRTKLANISLSHQCQPTAASGNEYWYGLELKRKVEVVEKFTLGEGVSPATLTWDKEAMDCFRSQGKAHIVFFGINSADDFRTASELGADGVMVDSPAKAKAW</sequence>